<feature type="transmembrane region" description="Helical" evidence="1">
    <location>
        <begin position="172"/>
        <end position="195"/>
    </location>
</feature>
<feature type="transmembrane region" description="Helical" evidence="1">
    <location>
        <begin position="118"/>
        <end position="143"/>
    </location>
</feature>
<proteinExistence type="predicted"/>
<keyword evidence="1" id="KW-0472">Membrane</keyword>
<dbReference type="EMBL" id="JAVRHY010000003">
    <property type="protein sequence ID" value="MDT0617784.1"/>
    <property type="molecule type" value="Genomic_DNA"/>
</dbReference>
<keyword evidence="4" id="KW-1185">Reference proteome</keyword>
<keyword evidence="1" id="KW-1133">Transmembrane helix</keyword>
<comment type="caution">
    <text evidence="3">The sequence shown here is derived from an EMBL/GenBank/DDBJ whole genome shotgun (WGS) entry which is preliminary data.</text>
</comment>
<reference evidence="3 4" key="1">
    <citation type="submission" date="2023-09" db="EMBL/GenBank/DDBJ databases">
        <authorList>
            <person name="Rey-Velasco X."/>
        </authorList>
    </citation>
    <scope>NUCLEOTIDE SEQUENCE [LARGE SCALE GENOMIC DNA]</scope>
    <source>
        <strain evidence="3 4">P385</strain>
    </source>
</reference>
<accession>A0ABU3B5Q9</accession>
<protein>
    <submittedName>
        <fullName evidence="3">Cytochrome c biogenesis protein CcsA</fullName>
    </submittedName>
</protein>
<feature type="transmembrane region" description="Helical" evidence="1">
    <location>
        <begin position="207"/>
        <end position="225"/>
    </location>
</feature>
<evidence type="ECO:0000313" key="3">
    <source>
        <dbReference type="EMBL" id="MDT0617784.1"/>
    </source>
</evidence>
<evidence type="ECO:0000256" key="1">
    <source>
        <dbReference type="SAM" id="Phobius"/>
    </source>
</evidence>
<dbReference type="PANTHER" id="PTHR38034:SF1">
    <property type="entry name" value="INNER MEMBRANE PROTEIN YPJD"/>
    <property type="match status" value="1"/>
</dbReference>
<keyword evidence="1" id="KW-0812">Transmembrane</keyword>
<dbReference type="InterPro" id="IPR002541">
    <property type="entry name" value="Cyt_c_assembly"/>
</dbReference>
<evidence type="ECO:0000313" key="4">
    <source>
        <dbReference type="Proteomes" id="UP001259982"/>
    </source>
</evidence>
<feature type="transmembrane region" description="Helical" evidence="1">
    <location>
        <begin position="57"/>
        <end position="79"/>
    </location>
</feature>
<feature type="transmembrane region" description="Helical" evidence="1">
    <location>
        <begin position="32"/>
        <end position="50"/>
    </location>
</feature>
<dbReference type="InterPro" id="IPR052372">
    <property type="entry name" value="YpjD/HemX"/>
</dbReference>
<name>A0ABU3B5Q9_9GAMM</name>
<dbReference type="Proteomes" id="UP001259982">
    <property type="component" value="Unassembled WGS sequence"/>
</dbReference>
<dbReference type="Pfam" id="PF01578">
    <property type="entry name" value="Cytochrom_C_asm"/>
    <property type="match status" value="1"/>
</dbReference>
<dbReference type="PANTHER" id="PTHR38034">
    <property type="entry name" value="INNER MEMBRANE PROTEIN YPJD"/>
    <property type="match status" value="1"/>
</dbReference>
<evidence type="ECO:0000259" key="2">
    <source>
        <dbReference type="Pfam" id="PF01578"/>
    </source>
</evidence>
<feature type="transmembrane region" description="Helical" evidence="1">
    <location>
        <begin position="85"/>
        <end position="106"/>
    </location>
</feature>
<feature type="transmembrane region" description="Helical" evidence="1">
    <location>
        <begin position="237"/>
        <end position="260"/>
    </location>
</feature>
<organism evidence="3 4">
    <name type="scientific">Spectribacter acetivorans</name>
    <dbReference type="NCBI Taxonomy" id="3075603"/>
    <lineage>
        <taxon>Bacteria</taxon>
        <taxon>Pseudomonadati</taxon>
        <taxon>Pseudomonadota</taxon>
        <taxon>Gammaproteobacteria</taxon>
        <taxon>Salinisphaerales</taxon>
        <taxon>Salinisphaeraceae</taxon>
        <taxon>Spectribacter</taxon>
    </lineage>
</organism>
<sequence>MTITLLILACAGYAAAGLLCWRHLRGAPVWPVHAAAGIAVATHLAVLVLTMLEVRSVVIGVGGALSLFAWQAAVLLFLAAWRQPVASLGLVVYPVALLCALAMPLLPGGAEAPTPLDWSLQLHVLLSLVAYGFLTLAAVQAALLSFQDHRLHNHRTAGLNTGLPPLQTMERLMFRLIGIGFALLSLAIVTGAVFLDNPLAQHLAHKTVLSFIAWAFFGILLWGHWRQGWRGRTAIRWTAGGYALLIAAYFGSKMVLELVLGRHW</sequence>
<feature type="domain" description="Cytochrome c assembly protein" evidence="2">
    <location>
        <begin position="63"/>
        <end position="258"/>
    </location>
</feature>
<gene>
    <name evidence="3" type="primary">ccsA</name>
    <name evidence="3" type="ORF">RM531_04805</name>
</gene>